<gene>
    <name evidence="3" type="ORF">NBH00_11185</name>
</gene>
<feature type="domain" description="Mce/MlaD" evidence="2">
    <location>
        <begin position="46"/>
        <end position="121"/>
    </location>
</feature>
<dbReference type="EMBL" id="CP098502">
    <property type="protein sequence ID" value="UTI66749.1"/>
    <property type="molecule type" value="Genomic_DNA"/>
</dbReference>
<dbReference type="RefSeq" id="WP_254573415.1">
    <property type="nucleotide sequence ID" value="NZ_CP098502.1"/>
</dbReference>
<evidence type="ECO:0000256" key="1">
    <source>
        <dbReference type="SAM" id="MobiDB-lite"/>
    </source>
</evidence>
<accession>A0ABY5E0M3</accession>
<evidence type="ECO:0000259" key="2">
    <source>
        <dbReference type="Pfam" id="PF02470"/>
    </source>
</evidence>
<dbReference type="PANTHER" id="PTHR33371">
    <property type="entry name" value="INTERMEMBRANE PHOSPHOLIPID TRANSPORT SYSTEM BINDING PROTEIN MLAD-RELATED"/>
    <property type="match status" value="1"/>
</dbReference>
<dbReference type="InterPro" id="IPR003399">
    <property type="entry name" value="Mce/MlaD"/>
</dbReference>
<feature type="compositionally biased region" description="Pro residues" evidence="1">
    <location>
        <begin position="539"/>
        <end position="563"/>
    </location>
</feature>
<dbReference type="Proteomes" id="UP001056035">
    <property type="component" value="Chromosome"/>
</dbReference>
<feature type="region of interest" description="Disordered" evidence="1">
    <location>
        <begin position="525"/>
        <end position="564"/>
    </location>
</feature>
<feature type="compositionally biased region" description="Low complexity" evidence="1">
    <location>
        <begin position="528"/>
        <end position="538"/>
    </location>
</feature>
<dbReference type="PANTHER" id="PTHR33371:SF16">
    <property type="entry name" value="MCE-FAMILY PROTEIN MCE3F"/>
    <property type="match status" value="1"/>
</dbReference>
<name>A0ABY5E0M3_9ACTN</name>
<dbReference type="InterPro" id="IPR052336">
    <property type="entry name" value="MlaD_Phospholipid_Transporter"/>
</dbReference>
<organism evidence="3 4">
    <name type="scientific">Paraconexibacter antarcticus</name>
    <dbReference type="NCBI Taxonomy" id="2949664"/>
    <lineage>
        <taxon>Bacteria</taxon>
        <taxon>Bacillati</taxon>
        <taxon>Actinomycetota</taxon>
        <taxon>Thermoleophilia</taxon>
        <taxon>Solirubrobacterales</taxon>
        <taxon>Paraconexibacteraceae</taxon>
        <taxon>Paraconexibacter</taxon>
    </lineage>
</organism>
<reference evidence="3 4" key="1">
    <citation type="submission" date="2022-06" db="EMBL/GenBank/DDBJ databases">
        <title>Paraconexibacter antarcticus.</title>
        <authorList>
            <person name="Kim C.S."/>
        </authorList>
    </citation>
    <scope>NUCLEOTIDE SEQUENCE [LARGE SCALE GENOMIC DNA]</scope>
    <source>
        <strain evidence="3 4">02-257</strain>
    </source>
</reference>
<proteinExistence type="predicted"/>
<evidence type="ECO:0000313" key="3">
    <source>
        <dbReference type="EMBL" id="UTI66749.1"/>
    </source>
</evidence>
<keyword evidence="4" id="KW-1185">Reference proteome</keyword>
<dbReference type="Pfam" id="PF02470">
    <property type="entry name" value="MlaD"/>
    <property type="match status" value="1"/>
</dbReference>
<sequence length="586" mass="60918">MSAARRPTARAVERRRLRAAALAVVVVALAVYAATIRELPFQHHFTLRGQFATANQLHAGDAVRRAGVNIGKVTAIRPGPNHTSIVEMRIDDHQDLHANASLSIKPRLLFEGNFYIDVHPGTPAAPPLDDGTTVALAHTSVPVQIDQVLSSLNAPVRTALTDSVRAIGHGLGGGLGAPAGAAGLQAAARQLDGALLSVQRAARGLHGTRPGDLHRAVGSAGDFTGELAQDPAALAGVVSDFNHVAGALSTDQAALSSSVRSFDTVLRVAPANLTALDGALPVLTTFSDRLRPALRAAPASLTATTGLLRQVRLLGRAPELPALVRAIRPVTANLPSLEPQLATGLSLVDHAASCLNQTVLPALNTKIPDGANSTNRPIWQDILHLGSNILGASAGFDGNGGTLRLGLSEGANAMQEHLPGIGEVIGYGKFEGVNPVWLGANATLDYRPDVWCETQEVPNYGARSRIGLPPNLQVTRAHQETPAEERLAAKVFRLYTGDKSDRHELLKLLLDRIPGLDQVVAGLGKQTAAPTKPGASKPPAAPAPKLPEPAPAPAKPVPAPALPAPVQQVGSAVGNVLKHLLGGLKP</sequence>
<evidence type="ECO:0000313" key="4">
    <source>
        <dbReference type="Proteomes" id="UP001056035"/>
    </source>
</evidence>
<protein>
    <submittedName>
        <fullName evidence="3">MlaD family protein</fullName>
    </submittedName>
</protein>